<dbReference type="EMBL" id="JAINDJ010000004">
    <property type="protein sequence ID" value="KAG9449862.1"/>
    <property type="molecule type" value="Genomic_DNA"/>
</dbReference>
<dbReference type="PANTHER" id="PTHR33355">
    <property type="entry name" value="WALL-ASSOCIATED RECEPTOR KINASE CARBOXY-TERMINAL PROTEIN-RELATED"/>
    <property type="match status" value="1"/>
</dbReference>
<reference evidence="4 5" key="1">
    <citation type="submission" date="2021-07" db="EMBL/GenBank/DDBJ databases">
        <title>The Aristolochia fimbriata genome: insights into angiosperm evolution, floral development and chemical biosynthesis.</title>
        <authorList>
            <person name="Jiao Y."/>
        </authorList>
    </citation>
    <scope>NUCLEOTIDE SEQUENCE [LARGE SCALE GENOMIC DNA]</scope>
    <source>
        <strain evidence="4">IBCAS-2021</strain>
        <tissue evidence="4">Leaf</tissue>
    </source>
</reference>
<dbReference type="Proteomes" id="UP000825729">
    <property type="component" value="Unassembled WGS sequence"/>
</dbReference>
<gene>
    <name evidence="4" type="ORF">H6P81_009827</name>
</gene>
<dbReference type="InterPro" id="IPR025287">
    <property type="entry name" value="WAK_GUB"/>
</dbReference>
<evidence type="ECO:0000256" key="2">
    <source>
        <dbReference type="ARBA" id="ARBA00022729"/>
    </source>
</evidence>
<evidence type="ECO:0000256" key="1">
    <source>
        <dbReference type="ARBA" id="ARBA00004167"/>
    </source>
</evidence>
<accession>A0AAV7EQF3</accession>
<dbReference type="GO" id="GO:0030247">
    <property type="term" value="F:polysaccharide binding"/>
    <property type="evidence" value="ECO:0007669"/>
    <property type="project" value="InterPro"/>
</dbReference>
<keyword evidence="2" id="KW-0732">Signal</keyword>
<dbReference type="PANTHER" id="PTHR33355:SF3">
    <property type="entry name" value="WALL-ASSOCIATED RECEPTOR KINASE GALACTURONAN-BINDING PROTEIN"/>
    <property type="match status" value="1"/>
</dbReference>
<keyword evidence="5" id="KW-1185">Reference proteome</keyword>
<dbReference type="AlphaFoldDB" id="A0AAV7EQF3"/>
<name>A0AAV7EQF3_ARIFI</name>
<organism evidence="4 5">
    <name type="scientific">Aristolochia fimbriata</name>
    <name type="common">White veined hardy Dutchman's pipe vine</name>
    <dbReference type="NCBI Taxonomy" id="158543"/>
    <lineage>
        <taxon>Eukaryota</taxon>
        <taxon>Viridiplantae</taxon>
        <taxon>Streptophyta</taxon>
        <taxon>Embryophyta</taxon>
        <taxon>Tracheophyta</taxon>
        <taxon>Spermatophyta</taxon>
        <taxon>Magnoliopsida</taxon>
        <taxon>Magnoliidae</taxon>
        <taxon>Piperales</taxon>
        <taxon>Aristolochiaceae</taxon>
        <taxon>Aristolochia</taxon>
    </lineage>
</organism>
<dbReference type="GO" id="GO:0016020">
    <property type="term" value="C:membrane"/>
    <property type="evidence" value="ECO:0007669"/>
    <property type="project" value="UniProtKB-SubCell"/>
</dbReference>
<evidence type="ECO:0000313" key="5">
    <source>
        <dbReference type="Proteomes" id="UP000825729"/>
    </source>
</evidence>
<comment type="caution">
    <text evidence="4">The sequence shown here is derived from an EMBL/GenBank/DDBJ whole genome shotgun (WGS) entry which is preliminary data.</text>
</comment>
<comment type="subcellular location">
    <subcellularLocation>
        <location evidence="1">Membrane</location>
        <topology evidence="1">Single-pass membrane protein</topology>
    </subcellularLocation>
</comment>
<evidence type="ECO:0000259" key="3">
    <source>
        <dbReference type="Pfam" id="PF13947"/>
    </source>
</evidence>
<sequence length="309" mass="33186">MVDHLLRLRRVISTIWVISQTIPAASGRPTNSCRSYCGNLTVDYPFGLQPGCGHGGFRDLLFCVNDALMLHIASGSYRVADIDYAYRALTLLDPDMSTCDRIAPGGKGKGKGKGNGFVVEPWRAPYLTPTPDNLFMLLGCRAESPLFQGFPGKHLPCRNVSGMSCEDYLDCPAWDPRPRNGGPGAPPECCGVPFEAIRAINLTRLRCAGYSSAFSVAPLKVKGASEWAYGIRVGYSVGGEFCRECEATAGVCGYDGVAFQDLCICDGWNSTTNCDTGRSPATSLLKTDRFSLSSLLQTLAGLLIASVVL</sequence>
<protein>
    <recommendedName>
        <fullName evidence="3">Wall-associated receptor kinase galacturonan-binding domain-containing protein</fullName>
    </recommendedName>
</protein>
<evidence type="ECO:0000313" key="4">
    <source>
        <dbReference type="EMBL" id="KAG9449862.1"/>
    </source>
</evidence>
<dbReference type="Pfam" id="PF13947">
    <property type="entry name" value="GUB_WAK_bind"/>
    <property type="match status" value="1"/>
</dbReference>
<feature type="domain" description="Wall-associated receptor kinase galacturonan-binding" evidence="3">
    <location>
        <begin position="33"/>
        <end position="92"/>
    </location>
</feature>
<proteinExistence type="predicted"/>